<keyword evidence="3" id="KW-1185">Reference proteome</keyword>
<feature type="region of interest" description="Disordered" evidence="1">
    <location>
        <begin position="40"/>
        <end position="63"/>
    </location>
</feature>
<dbReference type="AlphaFoldDB" id="A0A1A9ZK82"/>
<dbReference type="EnsemblMetazoa" id="GPAI017430-RA">
    <property type="protein sequence ID" value="GPAI017430-PA"/>
    <property type="gene ID" value="GPAI017430"/>
</dbReference>
<dbReference type="Proteomes" id="UP000092445">
    <property type="component" value="Unassembled WGS sequence"/>
</dbReference>
<protein>
    <submittedName>
        <fullName evidence="2">Uncharacterized protein</fullName>
    </submittedName>
</protein>
<dbReference type="VEuPathDB" id="VectorBase:GPAI017430"/>
<name>A0A1A9ZK82_GLOPL</name>
<organism evidence="2 3">
    <name type="scientific">Glossina pallidipes</name>
    <name type="common">Tsetse fly</name>
    <dbReference type="NCBI Taxonomy" id="7398"/>
    <lineage>
        <taxon>Eukaryota</taxon>
        <taxon>Metazoa</taxon>
        <taxon>Ecdysozoa</taxon>
        <taxon>Arthropoda</taxon>
        <taxon>Hexapoda</taxon>
        <taxon>Insecta</taxon>
        <taxon>Pterygota</taxon>
        <taxon>Neoptera</taxon>
        <taxon>Endopterygota</taxon>
        <taxon>Diptera</taxon>
        <taxon>Brachycera</taxon>
        <taxon>Muscomorpha</taxon>
        <taxon>Hippoboscoidea</taxon>
        <taxon>Glossinidae</taxon>
        <taxon>Glossina</taxon>
    </lineage>
</organism>
<sequence>MKYNYFGLRRKEEQEQEMMGGLECMIEEIAEEEKWQRANEDYENVFDQEDDEDDEEDDEQKQEQQYLLMDKKNDYLSYFQGWYKLNNNTKQEISSSIDASINIYCELQRIVINIKAIKKKLIHFKQQQQQQKEKDEPPRVFKFLMADHYKRLWRLE</sequence>
<evidence type="ECO:0000256" key="1">
    <source>
        <dbReference type="SAM" id="MobiDB-lite"/>
    </source>
</evidence>
<reference evidence="3" key="1">
    <citation type="submission" date="2014-03" db="EMBL/GenBank/DDBJ databases">
        <authorList>
            <person name="Aksoy S."/>
            <person name="Warren W."/>
            <person name="Wilson R.K."/>
        </authorList>
    </citation>
    <scope>NUCLEOTIDE SEQUENCE [LARGE SCALE GENOMIC DNA]</scope>
    <source>
        <strain evidence="3">IAEA</strain>
    </source>
</reference>
<evidence type="ECO:0000313" key="2">
    <source>
        <dbReference type="EnsemblMetazoa" id="GPAI017430-PA"/>
    </source>
</evidence>
<evidence type="ECO:0000313" key="3">
    <source>
        <dbReference type="Proteomes" id="UP000092445"/>
    </source>
</evidence>
<feature type="compositionally biased region" description="Acidic residues" evidence="1">
    <location>
        <begin position="41"/>
        <end position="60"/>
    </location>
</feature>
<reference evidence="2" key="2">
    <citation type="submission" date="2020-05" db="UniProtKB">
        <authorList>
            <consortium name="EnsemblMetazoa"/>
        </authorList>
    </citation>
    <scope>IDENTIFICATION</scope>
    <source>
        <strain evidence="2">IAEA</strain>
    </source>
</reference>
<proteinExistence type="predicted"/>
<accession>A0A1A9ZK82</accession>